<dbReference type="FunFam" id="1.20.5.170:FF:000020">
    <property type="entry name" value="BZIP transcription factor"/>
    <property type="match status" value="1"/>
</dbReference>
<dbReference type="OrthoDB" id="664875at2759"/>
<reference evidence="10 13" key="2">
    <citation type="journal article" date="2014" name="BMC Genomics">
        <title>An improved genome release (version Mt4.0) for the model legume Medicago truncatula.</title>
        <authorList>
            <person name="Tang H."/>
            <person name="Krishnakumar V."/>
            <person name="Bidwell S."/>
            <person name="Rosen B."/>
            <person name="Chan A."/>
            <person name="Zhou S."/>
            <person name="Gentzbittel L."/>
            <person name="Childs K.L."/>
            <person name="Yandell M."/>
            <person name="Gundlach H."/>
            <person name="Mayer K.F."/>
            <person name="Schwartz D.C."/>
            <person name="Town C.D."/>
        </authorList>
    </citation>
    <scope>GENOME REANNOTATION</scope>
    <source>
        <strain evidence="12 13">cv. Jemalong A17</strain>
    </source>
</reference>
<comment type="similarity">
    <text evidence="2">Belongs to the bZIP family.</text>
</comment>
<dbReference type="GO" id="GO:0003700">
    <property type="term" value="F:DNA-binding transcription factor activity"/>
    <property type="evidence" value="ECO:0007669"/>
    <property type="project" value="InterPro"/>
</dbReference>
<dbReference type="GO" id="GO:0005634">
    <property type="term" value="C:nucleus"/>
    <property type="evidence" value="ECO:0007669"/>
    <property type="project" value="UniProtKB-SubCell"/>
</dbReference>
<evidence type="ECO:0000256" key="7">
    <source>
        <dbReference type="SAM" id="Coils"/>
    </source>
</evidence>
<feature type="region of interest" description="Disordered" evidence="8">
    <location>
        <begin position="45"/>
        <end position="70"/>
    </location>
</feature>
<sequence length="389" mass="42176">MERVLSIAEITEQYWLTSKACKGGDTKMNRSDSEWAFQKFLREQEAAEEAEAATAKPSSSSTSTSTSSSTVDVNLKINNSIDSEDYQALLKTKLDLACAAVAKSRGSLVKSQDPDNGSQPSYPYELGPLATLKECGPSGNDPSKLQNKDIKVAVGVPCMPKKPAVTIKSTTSGSSDDEEGDGEINMNGDNPTDAKRVRRMLSNRESARRSRRRKQAHLTELETQVSELRGENSSLLKRLTDVTQKFNNSAVDNRILKADVETLRAKVKMAEETVKRFTGSNPVFNAMSEVSSMGMSLFDGSPSESSADASVPVQEDPNNHFFQPLPNHLMSSHDMRGANNRSGSIISSAESGQNTPAGGNKIGRTNSLPRVASLEHLQSRIRGGAEEDK</sequence>
<evidence type="ECO:0000313" key="13">
    <source>
        <dbReference type="Proteomes" id="UP000002051"/>
    </source>
</evidence>
<reference evidence="11" key="4">
    <citation type="journal article" date="2018" name="Nat. Plants">
        <title>Whole-genome landscape of Medicago truncatula symbiotic genes.</title>
        <authorList>
            <person name="Pecrix Y."/>
            <person name="Gamas P."/>
            <person name="Carrere S."/>
        </authorList>
    </citation>
    <scope>NUCLEOTIDE SEQUENCE</scope>
    <source>
        <tissue evidence="11">Leaves</tissue>
    </source>
</reference>
<dbReference type="PROSITE" id="PS50217">
    <property type="entry name" value="BZIP"/>
    <property type="match status" value="1"/>
</dbReference>
<accession>G7L1X5</accession>
<dbReference type="Gene3D" id="1.20.5.170">
    <property type="match status" value="1"/>
</dbReference>
<name>G7L1X5_MEDTR</name>
<keyword evidence="7" id="KW-0175">Coiled coil</keyword>
<feature type="region of interest" description="Disordered" evidence="8">
    <location>
        <begin position="295"/>
        <end position="389"/>
    </location>
</feature>
<reference evidence="10 13" key="1">
    <citation type="journal article" date="2011" name="Nature">
        <title>The Medicago genome provides insight into the evolution of rhizobial symbioses.</title>
        <authorList>
            <person name="Young N.D."/>
            <person name="Debelle F."/>
            <person name="Oldroyd G.E."/>
            <person name="Geurts R."/>
            <person name="Cannon S.B."/>
            <person name="Udvardi M.K."/>
            <person name="Benedito V.A."/>
            <person name="Mayer K.F."/>
            <person name="Gouzy J."/>
            <person name="Schoof H."/>
            <person name="Van de Peer Y."/>
            <person name="Proost S."/>
            <person name="Cook D.R."/>
            <person name="Meyers B.C."/>
            <person name="Spannagl M."/>
            <person name="Cheung F."/>
            <person name="De Mita S."/>
            <person name="Krishnakumar V."/>
            <person name="Gundlach H."/>
            <person name="Zhou S."/>
            <person name="Mudge J."/>
            <person name="Bharti A.K."/>
            <person name="Murray J.D."/>
            <person name="Naoumkina M.A."/>
            <person name="Rosen B."/>
            <person name="Silverstein K.A."/>
            <person name="Tang H."/>
            <person name="Rombauts S."/>
            <person name="Zhao P.X."/>
            <person name="Zhou P."/>
            <person name="Barbe V."/>
            <person name="Bardou P."/>
            <person name="Bechner M."/>
            <person name="Bellec A."/>
            <person name="Berger A."/>
            <person name="Berges H."/>
            <person name="Bidwell S."/>
            <person name="Bisseling T."/>
            <person name="Choisne N."/>
            <person name="Couloux A."/>
            <person name="Denny R."/>
            <person name="Deshpande S."/>
            <person name="Dai X."/>
            <person name="Doyle J.J."/>
            <person name="Dudez A.M."/>
            <person name="Farmer A.D."/>
            <person name="Fouteau S."/>
            <person name="Franken C."/>
            <person name="Gibelin C."/>
            <person name="Gish J."/>
            <person name="Goldstein S."/>
            <person name="Gonzalez A.J."/>
            <person name="Green P.J."/>
            <person name="Hallab A."/>
            <person name="Hartog M."/>
            <person name="Hua A."/>
            <person name="Humphray S.J."/>
            <person name="Jeong D.H."/>
            <person name="Jing Y."/>
            <person name="Jocker A."/>
            <person name="Kenton S.M."/>
            <person name="Kim D.J."/>
            <person name="Klee K."/>
            <person name="Lai H."/>
            <person name="Lang C."/>
            <person name="Lin S."/>
            <person name="Macmil S.L."/>
            <person name="Magdelenat G."/>
            <person name="Matthews L."/>
            <person name="McCorrison J."/>
            <person name="Monaghan E.L."/>
            <person name="Mun J.H."/>
            <person name="Najar F.Z."/>
            <person name="Nicholson C."/>
            <person name="Noirot C."/>
            <person name="O'Bleness M."/>
            <person name="Paule C.R."/>
            <person name="Poulain J."/>
            <person name="Prion F."/>
            <person name="Qin B."/>
            <person name="Qu C."/>
            <person name="Retzel E.F."/>
            <person name="Riddle C."/>
            <person name="Sallet E."/>
            <person name="Samain S."/>
            <person name="Samson N."/>
            <person name="Sanders I."/>
            <person name="Saurat O."/>
            <person name="Scarpelli C."/>
            <person name="Schiex T."/>
            <person name="Segurens B."/>
            <person name="Severin A.J."/>
            <person name="Sherrier D.J."/>
            <person name="Shi R."/>
            <person name="Sims S."/>
            <person name="Singer S.R."/>
            <person name="Sinharoy S."/>
            <person name="Sterck L."/>
            <person name="Viollet A."/>
            <person name="Wang B.B."/>
            <person name="Wang K."/>
            <person name="Wang M."/>
            <person name="Wang X."/>
            <person name="Warfsmann J."/>
            <person name="Weissenbach J."/>
            <person name="White D.D."/>
            <person name="White J.D."/>
            <person name="Wiley G.B."/>
            <person name="Wincker P."/>
            <person name="Xing Y."/>
            <person name="Yang L."/>
            <person name="Yao Z."/>
            <person name="Ying F."/>
            <person name="Zhai J."/>
            <person name="Zhou L."/>
            <person name="Zuber A."/>
            <person name="Denarie J."/>
            <person name="Dixon R.A."/>
            <person name="May G.D."/>
            <person name="Schwartz D.C."/>
            <person name="Rogers J."/>
            <person name="Quetier F."/>
            <person name="Town C.D."/>
            <person name="Roe B.A."/>
        </authorList>
    </citation>
    <scope>NUCLEOTIDE SEQUENCE [LARGE SCALE GENOMIC DNA]</scope>
    <source>
        <strain evidence="10">A17</strain>
        <strain evidence="12 13">cv. Jemalong A17</strain>
    </source>
</reference>
<protein>
    <submittedName>
        <fullName evidence="11">Putative transcription factor bZIP family</fullName>
    </submittedName>
    <submittedName>
        <fullName evidence="10">Transcription factor bZIP88</fullName>
    </submittedName>
</protein>
<dbReference type="EnsemblPlants" id="AES82672">
    <property type="protein sequence ID" value="AES82672"/>
    <property type="gene ID" value="MTR_7g115120"/>
</dbReference>
<dbReference type="PANTHER" id="PTHR46408">
    <property type="entry name" value="BASIC LEUCINE ZIPPER 63"/>
    <property type="match status" value="1"/>
</dbReference>
<evidence type="ECO:0000313" key="12">
    <source>
        <dbReference type="EnsemblPlants" id="AES82672"/>
    </source>
</evidence>
<gene>
    <name evidence="12" type="primary">11425681</name>
    <name evidence="10" type="ordered locus">MTR_7g115120</name>
    <name evidence="11" type="ORF">MtrunA17_Chr7g0274141</name>
</gene>
<dbReference type="ExpressionAtlas" id="G7L1X5">
    <property type="expression patterns" value="differential"/>
</dbReference>
<dbReference type="GO" id="GO:0046983">
    <property type="term" value="F:protein dimerization activity"/>
    <property type="evidence" value="ECO:0007669"/>
    <property type="project" value="UniProtKB-ARBA"/>
</dbReference>
<evidence type="ECO:0000313" key="10">
    <source>
        <dbReference type="EMBL" id="AES82672.1"/>
    </source>
</evidence>
<evidence type="ECO:0000313" key="11">
    <source>
        <dbReference type="EMBL" id="RHN49404.1"/>
    </source>
</evidence>
<comment type="subcellular location">
    <subcellularLocation>
        <location evidence="1">Nucleus</location>
    </subcellularLocation>
</comment>
<dbReference type="SMART" id="SM00338">
    <property type="entry name" value="BRLZ"/>
    <property type="match status" value="1"/>
</dbReference>
<keyword evidence="6" id="KW-0539">Nucleus</keyword>
<evidence type="ECO:0000256" key="1">
    <source>
        <dbReference type="ARBA" id="ARBA00004123"/>
    </source>
</evidence>
<evidence type="ECO:0000256" key="8">
    <source>
        <dbReference type="SAM" id="MobiDB-lite"/>
    </source>
</evidence>
<dbReference type="SUPFAM" id="SSF57959">
    <property type="entry name" value="Leucine zipper domain"/>
    <property type="match status" value="1"/>
</dbReference>
<dbReference type="Pfam" id="PF00170">
    <property type="entry name" value="bZIP_1"/>
    <property type="match status" value="1"/>
</dbReference>
<feature type="compositionally biased region" description="Low complexity" evidence="8">
    <location>
        <begin position="52"/>
        <end position="70"/>
    </location>
</feature>
<keyword evidence="13" id="KW-1185">Reference proteome</keyword>
<dbReference type="KEGG" id="mtr:11425681"/>
<dbReference type="Proteomes" id="UP000265566">
    <property type="component" value="Chromosome 7"/>
</dbReference>
<dbReference type="InterPro" id="IPR046347">
    <property type="entry name" value="bZIP_sf"/>
</dbReference>
<dbReference type="Proteomes" id="UP000002051">
    <property type="component" value="Unassembled WGS sequence"/>
</dbReference>
<evidence type="ECO:0000256" key="2">
    <source>
        <dbReference type="ARBA" id="ARBA00007163"/>
    </source>
</evidence>
<feature type="coiled-coil region" evidence="7">
    <location>
        <begin position="204"/>
        <end position="273"/>
    </location>
</feature>
<dbReference type="InterPro" id="IPR020983">
    <property type="entry name" value="Basic_leucine-zipper_C"/>
</dbReference>
<dbReference type="HOGENOM" id="CLU_037575_1_1_1"/>
<dbReference type="InterPro" id="IPR045314">
    <property type="entry name" value="bZIP_plant_GBF1"/>
</dbReference>
<feature type="compositionally biased region" description="Polar residues" evidence="8">
    <location>
        <begin position="339"/>
        <end position="368"/>
    </location>
</feature>
<dbReference type="EMBL" id="PSQE01000007">
    <property type="protein sequence ID" value="RHN49404.1"/>
    <property type="molecule type" value="Genomic_DNA"/>
</dbReference>
<reference evidence="12" key="3">
    <citation type="submission" date="2015-04" db="UniProtKB">
        <authorList>
            <consortium name="EnsemblPlants"/>
        </authorList>
    </citation>
    <scope>IDENTIFICATION</scope>
    <source>
        <strain evidence="12">cv. Jemalong A17</strain>
    </source>
</reference>
<dbReference type="InterPro" id="IPR004827">
    <property type="entry name" value="bZIP"/>
</dbReference>
<dbReference type="Pfam" id="PF12498">
    <property type="entry name" value="bZIP_C"/>
    <property type="match status" value="1"/>
</dbReference>
<feature type="domain" description="BZIP" evidence="9">
    <location>
        <begin position="193"/>
        <end position="247"/>
    </location>
</feature>
<evidence type="ECO:0000256" key="3">
    <source>
        <dbReference type="ARBA" id="ARBA00023015"/>
    </source>
</evidence>
<evidence type="ECO:0000256" key="4">
    <source>
        <dbReference type="ARBA" id="ARBA00023125"/>
    </source>
</evidence>
<dbReference type="AlphaFoldDB" id="G7L1X5"/>
<dbReference type="eggNOG" id="ENOG502QS0A">
    <property type="taxonomic scope" value="Eukaryota"/>
</dbReference>
<dbReference type="PANTHER" id="PTHR46408:SF10">
    <property type="entry name" value="BASIC LEUCINE ZIPPER 63"/>
    <property type="match status" value="1"/>
</dbReference>
<proteinExistence type="inferred from homology"/>
<keyword evidence="3" id="KW-0805">Transcription regulation</keyword>
<organism evidence="10 13">
    <name type="scientific">Medicago truncatula</name>
    <name type="common">Barrel medic</name>
    <name type="synonym">Medicago tribuloides</name>
    <dbReference type="NCBI Taxonomy" id="3880"/>
    <lineage>
        <taxon>Eukaryota</taxon>
        <taxon>Viridiplantae</taxon>
        <taxon>Streptophyta</taxon>
        <taxon>Embryophyta</taxon>
        <taxon>Tracheophyta</taxon>
        <taxon>Spermatophyta</taxon>
        <taxon>Magnoliopsida</taxon>
        <taxon>eudicotyledons</taxon>
        <taxon>Gunneridae</taxon>
        <taxon>Pentapetalae</taxon>
        <taxon>rosids</taxon>
        <taxon>fabids</taxon>
        <taxon>Fabales</taxon>
        <taxon>Fabaceae</taxon>
        <taxon>Papilionoideae</taxon>
        <taxon>50 kb inversion clade</taxon>
        <taxon>NPAAA clade</taxon>
        <taxon>Hologalegina</taxon>
        <taxon>IRL clade</taxon>
        <taxon>Trifolieae</taxon>
        <taxon>Medicago</taxon>
    </lineage>
</organism>
<keyword evidence="4" id="KW-0238">DNA-binding</keyword>
<evidence type="ECO:0000259" key="9">
    <source>
        <dbReference type="PROSITE" id="PS50217"/>
    </source>
</evidence>
<feature type="region of interest" description="Disordered" evidence="8">
    <location>
        <begin position="163"/>
        <end position="197"/>
    </location>
</feature>
<dbReference type="PaxDb" id="3880-AES82673"/>
<evidence type="ECO:0000256" key="5">
    <source>
        <dbReference type="ARBA" id="ARBA00023163"/>
    </source>
</evidence>
<dbReference type="GO" id="GO:0003677">
    <property type="term" value="F:DNA binding"/>
    <property type="evidence" value="ECO:0007669"/>
    <property type="project" value="UniProtKB-KW"/>
</dbReference>
<evidence type="ECO:0000256" key="6">
    <source>
        <dbReference type="ARBA" id="ARBA00023242"/>
    </source>
</evidence>
<dbReference type="EMBL" id="CM001223">
    <property type="protein sequence ID" value="AES82672.1"/>
    <property type="molecule type" value="Genomic_DNA"/>
</dbReference>
<dbReference type="STRING" id="3880.G7L1X5"/>
<dbReference type="PROSITE" id="PS00036">
    <property type="entry name" value="BZIP_BASIC"/>
    <property type="match status" value="1"/>
</dbReference>
<dbReference type="Gramene" id="rna44229">
    <property type="protein sequence ID" value="RHN49404.1"/>
    <property type="gene ID" value="gene44229"/>
</dbReference>
<keyword evidence="5" id="KW-0804">Transcription</keyword>
<dbReference type="CDD" id="cd14702">
    <property type="entry name" value="bZIP_plant_GBF1"/>
    <property type="match status" value="1"/>
</dbReference>